<proteinExistence type="predicted"/>
<sequence>MEFTVLANCQDDDAHKCVATNPKTINDRQALDSDQLKLLLVQRPLELTNAGAISMHRSRRCRDNYAQTRVADGK</sequence>
<name>A0A085NPU0_9BILA</name>
<feature type="non-terminal residue" evidence="1">
    <location>
        <position position="74"/>
    </location>
</feature>
<reference evidence="1" key="1">
    <citation type="journal article" date="2014" name="Nat. Genet.">
        <title>Genome and transcriptome of the porcine whipworm Trichuris suis.</title>
        <authorList>
            <person name="Jex A.R."/>
            <person name="Nejsum P."/>
            <person name="Schwarz E.M."/>
            <person name="Hu L."/>
            <person name="Young N.D."/>
            <person name="Hall R.S."/>
            <person name="Korhonen P.K."/>
            <person name="Liao S."/>
            <person name="Thamsborg S."/>
            <person name="Xia J."/>
            <person name="Xu P."/>
            <person name="Wang S."/>
            <person name="Scheerlinck J.P."/>
            <person name="Hofmann A."/>
            <person name="Sternberg P.W."/>
            <person name="Wang J."/>
            <person name="Gasser R.B."/>
        </authorList>
    </citation>
    <scope>NUCLEOTIDE SEQUENCE [LARGE SCALE GENOMIC DNA]</scope>
    <source>
        <strain evidence="1">DCEP-RM93F</strain>
    </source>
</reference>
<gene>
    <name evidence="1" type="ORF">M514_16418</name>
</gene>
<dbReference type="AlphaFoldDB" id="A0A085NPU0"/>
<accession>A0A085NPU0</accession>
<dbReference type="Proteomes" id="UP000030758">
    <property type="component" value="Unassembled WGS sequence"/>
</dbReference>
<organism evidence="1">
    <name type="scientific">Trichuris suis</name>
    <name type="common">pig whipworm</name>
    <dbReference type="NCBI Taxonomy" id="68888"/>
    <lineage>
        <taxon>Eukaryota</taxon>
        <taxon>Metazoa</taxon>
        <taxon>Ecdysozoa</taxon>
        <taxon>Nematoda</taxon>
        <taxon>Enoplea</taxon>
        <taxon>Dorylaimia</taxon>
        <taxon>Trichinellida</taxon>
        <taxon>Trichuridae</taxon>
        <taxon>Trichuris</taxon>
    </lineage>
</organism>
<evidence type="ECO:0000313" key="1">
    <source>
        <dbReference type="EMBL" id="KFD71486.1"/>
    </source>
</evidence>
<protein>
    <submittedName>
        <fullName evidence="1">Uncharacterized protein</fullName>
    </submittedName>
</protein>
<dbReference type="EMBL" id="KL367482">
    <property type="protein sequence ID" value="KFD71486.1"/>
    <property type="molecule type" value="Genomic_DNA"/>
</dbReference>